<sequence length="148" mass="17817">MINNMKNIISALLKNMHEHDQTRRRQIIETQGSPKMDEAKDKTVFYEFKGECEERTRIARFLIDNNALKEKDDYYYAATIIINIGSLENFKIAYKLIKKYREMGGNKPWRFYDKYFKVQNWGKSKEEIYSEIEKEIDVHPSKLDKDYK</sequence>
<accession>A0A1F5XY65</accession>
<evidence type="ECO:0000313" key="2">
    <source>
        <dbReference type="Proteomes" id="UP000177334"/>
    </source>
</evidence>
<protein>
    <submittedName>
        <fullName evidence="1">Uncharacterized protein</fullName>
    </submittedName>
</protein>
<dbReference type="AlphaFoldDB" id="A0A1F5XY65"/>
<dbReference type="EMBL" id="MFIP01000009">
    <property type="protein sequence ID" value="OGF92491.1"/>
    <property type="molecule type" value="Genomic_DNA"/>
</dbReference>
<reference evidence="1 2" key="1">
    <citation type="journal article" date="2016" name="Nat. Commun.">
        <title>Thousands of microbial genomes shed light on interconnected biogeochemical processes in an aquifer system.</title>
        <authorList>
            <person name="Anantharaman K."/>
            <person name="Brown C.T."/>
            <person name="Hug L.A."/>
            <person name="Sharon I."/>
            <person name="Castelle C.J."/>
            <person name="Probst A.J."/>
            <person name="Thomas B.C."/>
            <person name="Singh A."/>
            <person name="Wilkins M.J."/>
            <person name="Karaoz U."/>
            <person name="Brodie E.L."/>
            <person name="Williams K.H."/>
            <person name="Hubbard S.S."/>
            <person name="Banfield J.F."/>
        </authorList>
    </citation>
    <scope>NUCLEOTIDE SEQUENCE [LARGE SCALE GENOMIC DNA]</scope>
</reference>
<dbReference type="Proteomes" id="UP000177334">
    <property type="component" value="Unassembled WGS sequence"/>
</dbReference>
<organism evidence="1 2">
    <name type="scientific">Candidatus Giovannonibacteria bacterium RIFCSPLOWO2_12_FULL_43_26</name>
    <dbReference type="NCBI Taxonomy" id="1798363"/>
    <lineage>
        <taxon>Bacteria</taxon>
        <taxon>Candidatus Giovannoniibacteriota</taxon>
    </lineage>
</organism>
<name>A0A1F5XY65_9BACT</name>
<evidence type="ECO:0000313" key="1">
    <source>
        <dbReference type="EMBL" id="OGF92491.1"/>
    </source>
</evidence>
<proteinExistence type="predicted"/>
<gene>
    <name evidence="1" type="ORF">A3H05_02620</name>
</gene>
<comment type="caution">
    <text evidence="1">The sequence shown here is derived from an EMBL/GenBank/DDBJ whole genome shotgun (WGS) entry which is preliminary data.</text>
</comment>